<dbReference type="AlphaFoldDB" id="A0AA91PVI3"/>
<proteinExistence type="predicted"/>
<feature type="compositionally biased region" description="Polar residues" evidence="1">
    <location>
        <begin position="426"/>
        <end position="436"/>
    </location>
</feature>
<dbReference type="EMBL" id="LYUB02000027">
    <property type="protein sequence ID" value="OVF04514.1"/>
    <property type="molecule type" value="Genomic_DNA"/>
</dbReference>
<feature type="region of interest" description="Disordered" evidence="1">
    <location>
        <begin position="162"/>
        <end position="182"/>
    </location>
</feature>
<dbReference type="Proteomes" id="UP000195602">
    <property type="component" value="Unassembled WGS sequence"/>
</dbReference>
<evidence type="ECO:0000313" key="3">
    <source>
        <dbReference type="Proteomes" id="UP000195602"/>
    </source>
</evidence>
<keyword evidence="2" id="KW-0255">Endonuclease</keyword>
<accession>A0AA91PVI3</accession>
<reference evidence="2 3" key="1">
    <citation type="submission" date="2017-04" db="EMBL/GenBank/DDBJ databases">
        <title>Draft genome of the yeast Clavispora lusitaniae type strain CBS 6936.</title>
        <authorList>
            <person name="Durrens P."/>
            <person name="Klopp C."/>
            <person name="Biteau N."/>
            <person name="Fitton-Ouhabi V."/>
            <person name="Dementhon K."/>
            <person name="Accoceberry I."/>
            <person name="Sherman D.J."/>
            <person name="Noel T."/>
        </authorList>
    </citation>
    <scope>NUCLEOTIDE SEQUENCE [LARGE SCALE GENOMIC DNA]</scope>
    <source>
        <strain evidence="2 3">CBS 6936</strain>
    </source>
</reference>
<feature type="region of interest" description="Disordered" evidence="1">
    <location>
        <begin position="294"/>
        <end position="329"/>
    </location>
</feature>
<keyword evidence="2" id="KW-0378">Hydrolase</keyword>
<feature type="region of interest" description="Disordered" evidence="1">
    <location>
        <begin position="426"/>
        <end position="451"/>
    </location>
</feature>
<dbReference type="GO" id="GO:0004519">
    <property type="term" value="F:endonuclease activity"/>
    <property type="evidence" value="ECO:0007669"/>
    <property type="project" value="UniProtKB-KW"/>
</dbReference>
<organism evidence="2 3">
    <name type="scientific">Clavispora lusitaniae</name>
    <name type="common">Candida lusitaniae</name>
    <dbReference type="NCBI Taxonomy" id="36911"/>
    <lineage>
        <taxon>Eukaryota</taxon>
        <taxon>Fungi</taxon>
        <taxon>Dikarya</taxon>
        <taxon>Ascomycota</taxon>
        <taxon>Saccharomycotina</taxon>
        <taxon>Pichiomycetes</taxon>
        <taxon>Metschnikowiaceae</taxon>
        <taxon>Clavispora</taxon>
    </lineage>
</organism>
<evidence type="ECO:0000313" key="2">
    <source>
        <dbReference type="EMBL" id="OVF04514.1"/>
    </source>
</evidence>
<sequence length="451" mass="49943">MEADEEEPSLHFLSTQIQARHEDHEQREKTLSKLSKFKHALETVAPPQLKVVKKKKRSVARSKKEKPISSLSAFVCETLGSKKEVNTKKILDFFTGDESKVDSILGKVERGSNKDHHTENLISESEWKSLLEGIQLRFPSFSQRHKKNLKSITRKIEELQKWEQTPEATQNSESMWSQASRQLSDNLSAEDVKWLYDLDDEHLDNTTFEGPESSSQMAPAVLTLSQVFADSQQSENESVISDSEPECDLIGELSRDTPLEPAQRIEKDEIFSNQQMDAPDSVDVLTSIQFASTFPKESESPYSENQEIVSSPLKQPKADSGPWPKSLVITSSPIPESPISQEVFLTANAHSSTVNSPAGGSPSKDESYVSRSTIAFHGTFSLVPPSSGIILKTLQQESEGDVIPDSEDEEDVSIIEITRERCSSAASVLQVPSSPGQDLPPVLHPGDAQSV</sequence>
<keyword evidence="2" id="KW-0540">Nuclease</keyword>
<feature type="compositionally biased region" description="Polar residues" evidence="1">
    <location>
        <begin position="300"/>
        <end position="313"/>
    </location>
</feature>
<evidence type="ECO:0000256" key="1">
    <source>
        <dbReference type="SAM" id="MobiDB-lite"/>
    </source>
</evidence>
<name>A0AA91PVI3_CLALS</name>
<dbReference type="KEGG" id="clus:A9F13_27g00594"/>
<feature type="region of interest" description="Disordered" evidence="1">
    <location>
        <begin position="1"/>
        <end position="29"/>
    </location>
</feature>
<protein>
    <submittedName>
        <fullName evidence="2">Structure-specific endonuclease subunit</fullName>
    </submittedName>
</protein>
<feature type="compositionally biased region" description="Basic and acidic residues" evidence="1">
    <location>
        <begin position="19"/>
        <end position="29"/>
    </location>
</feature>
<gene>
    <name evidence="2" type="ORF">A9F13_27g00594</name>
</gene>
<comment type="caution">
    <text evidence="2">The sequence shown here is derived from an EMBL/GenBank/DDBJ whole genome shotgun (WGS) entry which is preliminary data.</text>
</comment>